<comment type="caution">
    <text evidence="1">The sequence shown here is derived from an EMBL/GenBank/DDBJ whole genome shotgun (WGS) entry which is preliminary data.</text>
</comment>
<dbReference type="EMBL" id="CM042884">
    <property type="protein sequence ID" value="KAI4370695.1"/>
    <property type="molecule type" value="Genomic_DNA"/>
</dbReference>
<dbReference type="Proteomes" id="UP001057402">
    <property type="component" value="Chromosome 5"/>
</dbReference>
<sequence>MISTLPKSRREDAIITKLPHRAGTINSAEEILGGEKGRQTQNGIELSKALRLLHSRNPRIRLLIIFSGDFGVCDGGFRSLAGLELNSSLLTFLSLRAGIEAASGFSATKALDMSASCSSMLFCCIKL</sequence>
<proteinExistence type="predicted"/>
<evidence type="ECO:0000313" key="1">
    <source>
        <dbReference type="EMBL" id="KAI4370695.1"/>
    </source>
</evidence>
<protein>
    <submittedName>
        <fullName evidence="1">Uncharacterized protein</fullName>
    </submittedName>
</protein>
<gene>
    <name evidence="1" type="ORF">MLD38_019016</name>
</gene>
<accession>A0ACB9QVK3</accession>
<keyword evidence="2" id="KW-1185">Reference proteome</keyword>
<evidence type="ECO:0000313" key="2">
    <source>
        <dbReference type="Proteomes" id="UP001057402"/>
    </source>
</evidence>
<reference evidence="2" key="1">
    <citation type="journal article" date="2023" name="Front. Plant Sci.">
        <title>Chromosomal-level genome assembly of Melastoma candidum provides insights into trichome evolution.</title>
        <authorList>
            <person name="Zhong Y."/>
            <person name="Wu W."/>
            <person name="Sun C."/>
            <person name="Zou P."/>
            <person name="Liu Y."/>
            <person name="Dai S."/>
            <person name="Zhou R."/>
        </authorList>
    </citation>
    <scope>NUCLEOTIDE SEQUENCE [LARGE SCALE GENOMIC DNA]</scope>
</reference>
<organism evidence="1 2">
    <name type="scientific">Melastoma candidum</name>
    <dbReference type="NCBI Taxonomy" id="119954"/>
    <lineage>
        <taxon>Eukaryota</taxon>
        <taxon>Viridiplantae</taxon>
        <taxon>Streptophyta</taxon>
        <taxon>Embryophyta</taxon>
        <taxon>Tracheophyta</taxon>
        <taxon>Spermatophyta</taxon>
        <taxon>Magnoliopsida</taxon>
        <taxon>eudicotyledons</taxon>
        <taxon>Gunneridae</taxon>
        <taxon>Pentapetalae</taxon>
        <taxon>rosids</taxon>
        <taxon>malvids</taxon>
        <taxon>Myrtales</taxon>
        <taxon>Melastomataceae</taxon>
        <taxon>Melastomatoideae</taxon>
        <taxon>Melastomateae</taxon>
        <taxon>Melastoma</taxon>
    </lineage>
</organism>
<name>A0ACB9QVK3_9MYRT</name>